<sequence length="443" mass="51731">MALSTYVLAFFCESLHMVPFLILAFFPFYQQLRMPAWAVALLCVVSQFMQSAFYLYLMYHHQSLRPTDYVFPFFCFIIYFGCIKADFWKLLYLYIFVFDYIIFVRGVAFFLESCFNRDPNWDFYSLHTMLLIMTVFIVSLPFALCFLTKTKDRVFEVDNPGFWKKIWLLPFASTMLIWIYTPSVTWELVFSLDWVLSRLFLLLSMLIAYSVTLDAMDTIRHQTELAEQTSRQEMMLAMQQTQYQQLTRHMESTREARHDLRQHLNIIDQYLQNGDQEALKTYISQYRKYLPPDTQYTYCKNYAVNTIVCYYAEVARREGIAFTVDLRIPETLAVPEPELCAVIGNLLENALDACRDMYGKSPFIHIRMKEENNQLVLAIDNACSAAPAEKDGRFLSTKHEGFGTGTSSVQSTAERYHGTAQFRCANGVFYASVLLYGDEKNPQ</sequence>
<feature type="transmembrane region" description="Helical" evidence="1">
    <location>
        <begin position="123"/>
        <end position="147"/>
    </location>
</feature>
<dbReference type="EMBL" id="JAFHBD010000038">
    <property type="protein sequence ID" value="MBN2953799.1"/>
    <property type="molecule type" value="Genomic_DNA"/>
</dbReference>
<keyword evidence="1" id="KW-0812">Transmembrane</keyword>
<dbReference type="AlphaFoldDB" id="A0A938ZCH5"/>
<feature type="domain" description="Sensor histidine kinase NatK-like C-terminal" evidence="2">
    <location>
        <begin position="338"/>
        <end position="435"/>
    </location>
</feature>
<feature type="transmembrane region" description="Helical" evidence="1">
    <location>
        <begin position="69"/>
        <end position="85"/>
    </location>
</feature>
<feature type="transmembrane region" description="Helical" evidence="1">
    <location>
        <begin position="92"/>
        <end position="111"/>
    </location>
</feature>
<dbReference type="InterPro" id="IPR036890">
    <property type="entry name" value="HATPase_C_sf"/>
</dbReference>
<name>A0A938ZCH5_9FIRM</name>
<protein>
    <submittedName>
        <fullName evidence="3">Sensor histidine kinase</fullName>
    </submittedName>
</protein>
<keyword evidence="1" id="KW-1133">Transmembrane helix</keyword>
<evidence type="ECO:0000313" key="4">
    <source>
        <dbReference type="Proteomes" id="UP000737612"/>
    </source>
</evidence>
<organism evidence="3 4">
    <name type="scientific">Fusicatenibacter saccharivorans</name>
    <dbReference type="NCBI Taxonomy" id="1150298"/>
    <lineage>
        <taxon>Bacteria</taxon>
        <taxon>Bacillati</taxon>
        <taxon>Bacillota</taxon>
        <taxon>Clostridia</taxon>
        <taxon>Lachnospirales</taxon>
        <taxon>Lachnospiraceae</taxon>
        <taxon>Fusicatenibacter</taxon>
    </lineage>
</organism>
<keyword evidence="3" id="KW-0418">Kinase</keyword>
<feature type="transmembrane region" description="Helical" evidence="1">
    <location>
        <begin position="6"/>
        <end position="29"/>
    </location>
</feature>
<dbReference type="GO" id="GO:0016301">
    <property type="term" value="F:kinase activity"/>
    <property type="evidence" value="ECO:0007669"/>
    <property type="project" value="UniProtKB-KW"/>
</dbReference>
<dbReference type="Pfam" id="PF14501">
    <property type="entry name" value="HATPase_c_5"/>
    <property type="match status" value="1"/>
</dbReference>
<proteinExistence type="predicted"/>
<dbReference type="Gene3D" id="3.30.565.10">
    <property type="entry name" value="Histidine kinase-like ATPase, C-terminal domain"/>
    <property type="match status" value="1"/>
</dbReference>
<dbReference type="PANTHER" id="PTHR40448:SF1">
    <property type="entry name" value="TWO-COMPONENT SENSOR HISTIDINE KINASE"/>
    <property type="match status" value="1"/>
</dbReference>
<reference evidence="3" key="1">
    <citation type="submission" date="2021-02" db="EMBL/GenBank/DDBJ databases">
        <title>Metagenome-assembled genomes from human diarrheal sample B26.</title>
        <authorList>
            <person name="Ateba T.P."/>
            <person name="Alayande K.A."/>
            <person name="Mwanza M."/>
        </authorList>
    </citation>
    <scope>NUCLEOTIDE SEQUENCE</scope>
    <source>
        <strain evidence="3">06WH</strain>
    </source>
</reference>
<feature type="transmembrane region" description="Helical" evidence="1">
    <location>
        <begin position="167"/>
        <end position="189"/>
    </location>
</feature>
<dbReference type="InterPro" id="IPR032834">
    <property type="entry name" value="NatK-like_C"/>
</dbReference>
<dbReference type="Proteomes" id="UP000737612">
    <property type="component" value="Unassembled WGS sequence"/>
</dbReference>
<dbReference type="GO" id="GO:0042802">
    <property type="term" value="F:identical protein binding"/>
    <property type="evidence" value="ECO:0007669"/>
    <property type="project" value="TreeGrafter"/>
</dbReference>
<feature type="transmembrane region" description="Helical" evidence="1">
    <location>
        <begin position="36"/>
        <end position="57"/>
    </location>
</feature>
<evidence type="ECO:0000256" key="1">
    <source>
        <dbReference type="SAM" id="Phobius"/>
    </source>
</evidence>
<feature type="transmembrane region" description="Helical" evidence="1">
    <location>
        <begin position="195"/>
        <end position="213"/>
    </location>
</feature>
<dbReference type="CDD" id="cd16935">
    <property type="entry name" value="HATPase_AgrC-ComD-like"/>
    <property type="match status" value="1"/>
</dbReference>
<dbReference type="SUPFAM" id="SSF55874">
    <property type="entry name" value="ATPase domain of HSP90 chaperone/DNA topoisomerase II/histidine kinase"/>
    <property type="match status" value="1"/>
</dbReference>
<keyword evidence="3" id="KW-0808">Transferase</keyword>
<evidence type="ECO:0000313" key="3">
    <source>
        <dbReference type="EMBL" id="MBN2953799.1"/>
    </source>
</evidence>
<dbReference type="PANTHER" id="PTHR40448">
    <property type="entry name" value="TWO-COMPONENT SENSOR HISTIDINE KINASE"/>
    <property type="match status" value="1"/>
</dbReference>
<accession>A0A938ZCH5</accession>
<gene>
    <name evidence="3" type="ORF">JTJ23_09425</name>
</gene>
<comment type="caution">
    <text evidence="3">The sequence shown here is derived from an EMBL/GenBank/DDBJ whole genome shotgun (WGS) entry which is preliminary data.</text>
</comment>
<evidence type="ECO:0000259" key="2">
    <source>
        <dbReference type="Pfam" id="PF14501"/>
    </source>
</evidence>
<keyword evidence="1" id="KW-0472">Membrane</keyword>